<comment type="similarity">
    <text evidence="1">Belongs to the calycin superfamily. Fatty-acid binding protein (FABP) family.</text>
</comment>
<evidence type="ECO:0000256" key="3">
    <source>
        <dbReference type="SAM" id="MobiDB-lite"/>
    </source>
</evidence>
<reference evidence="5" key="1">
    <citation type="journal article" date="2014" name="BMC Genomics">
        <title>Characterizing the developmental transcriptome of the oriental fruit fly, Bactrocera dorsalis (Diptera: Tephritidae) through comparative genomic analysis with Drosophila melanogaster utilizing modENCODE datasets.</title>
        <authorList>
            <person name="Geib S.M."/>
            <person name="Calla B."/>
            <person name="Hall B."/>
            <person name="Hou S."/>
            <person name="Manoukis N.C."/>
        </authorList>
    </citation>
    <scope>NUCLEOTIDE SEQUENCE</scope>
    <source>
        <strain evidence="5">Punador</strain>
    </source>
</reference>
<keyword evidence="2" id="KW-0446">Lipid-binding</keyword>
<proteinExistence type="inferred from homology"/>
<gene>
    <name evidence="5" type="primary">MYP2</name>
</gene>
<dbReference type="EMBL" id="GAKP01012710">
    <property type="protein sequence ID" value="JAC46242.1"/>
    <property type="molecule type" value="Transcribed_RNA"/>
</dbReference>
<dbReference type="PROSITE" id="PS00214">
    <property type="entry name" value="FABP"/>
    <property type="match status" value="1"/>
</dbReference>
<evidence type="ECO:0000256" key="1">
    <source>
        <dbReference type="ARBA" id="ARBA00008390"/>
    </source>
</evidence>
<feature type="domain" description="Cytosolic fatty-acid binding proteins" evidence="4">
    <location>
        <begin position="11"/>
        <end position="28"/>
    </location>
</feature>
<dbReference type="InterPro" id="IPR012674">
    <property type="entry name" value="Calycin"/>
</dbReference>
<evidence type="ECO:0000313" key="5">
    <source>
        <dbReference type="EMBL" id="JAC46242.1"/>
    </source>
</evidence>
<sequence>MIKKINCWEGKQYQLVTSDNYDAYMKELGMGLVQRKLGNTKKPIVMLHKVESTHNLITVIDDQPTVLTFKLGKEFDEETYDLRNMKTTFNLYDNTLVQEQKGVVCTKITREFHLNRMVEQSVINNVAGSRVFHVLGEDESKDLTELLEKLENEQQEKKEENKEAKQKSEAKREVERVVNQLVE</sequence>
<name>A0A034VVY6_BACDO</name>
<dbReference type="InterPro" id="IPR031259">
    <property type="entry name" value="ILBP"/>
</dbReference>
<protein>
    <submittedName>
        <fullName evidence="5">Myelin P2 protein</fullName>
    </submittedName>
</protein>
<feature type="region of interest" description="Disordered" evidence="3">
    <location>
        <begin position="152"/>
        <end position="173"/>
    </location>
</feature>
<dbReference type="GO" id="GO:0008289">
    <property type="term" value="F:lipid binding"/>
    <property type="evidence" value="ECO:0007669"/>
    <property type="project" value="UniProtKB-KW"/>
</dbReference>
<evidence type="ECO:0000259" key="4">
    <source>
        <dbReference type="PROSITE" id="PS00214"/>
    </source>
</evidence>
<dbReference type="OrthoDB" id="354351at2759"/>
<dbReference type="SUPFAM" id="SSF50814">
    <property type="entry name" value="Lipocalins"/>
    <property type="match status" value="1"/>
</dbReference>
<dbReference type="PANTHER" id="PTHR11955">
    <property type="entry name" value="FATTY ACID BINDING PROTEIN"/>
    <property type="match status" value="1"/>
</dbReference>
<evidence type="ECO:0000256" key="2">
    <source>
        <dbReference type="ARBA" id="ARBA00023121"/>
    </source>
</evidence>
<accession>A0A034VVY6</accession>
<organism evidence="5">
    <name type="scientific">Bactrocera dorsalis</name>
    <name type="common">Oriental fruit fly</name>
    <name type="synonym">Dacus dorsalis</name>
    <dbReference type="NCBI Taxonomy" id="27457"/>
    <lineage>
        <taxon>Eukaryota</taxon>
        <taxon>Metazoa</taxon>
        <taxon>Ecdysozoa</taxon>
        <taxon>Arthropoda</taxon>
        <taxon>Hexapoda</taxon>
        <taxon>Insecta</taxon>
        <taxon>Pterygota</taxon>
        <taxon>Neoptera</taxon>
        <taxon>Endopterygota</taxon>
        <taxon>Diptera</taxon>
        <taxon>Brachycera</taxon>
        <taxon>Muscomorpha</taxon>
        <taxon>Tephritoidea</taxon>
        <taxon>Tephritidae</taxon>
        <taxon>Bactrocera</taxon>
        <taxon>Bactrocera</taxon>
    </lineage>
</organism>
<dbReference type="Gene3D" id="2.40.128.20">
    <property type="match status" value="1"/>
</dbReference>
<dbReference type="AlphaFoldDB" id="A0A034VVY6"/>
<dbReference type="PRINTS" id="PR00178">
    <property type="entry name" value="FATTYACIDBP"/>
</dbReference>
<dbReference type="InterPro" id="IPR000463">
    <property type="entry name" value="Fatty_acid-bd"/>
</dbReference>